<accession>A0ACC5R506</accession>
<protein>
    <submittedName>
        <fullName evidence="1">DMT family transporter</fullName>
    </submittedName>
</protein>
<dbReference type="EMBL" id="JAENHL010000007">
    <property type="protein sequence ID" value="MBK1867703.1"/>
    <property type="molecule type" value="Genomic_DNA"/>
</dbReference>
<dbReference type="Proteomes" id="UP000616151">
    <property type="component" value="Unassembled WGS sequence"/>
</dbReference>
<name>A0ACC5R506_9HYPH</name>
<reference evidence="1" key="1">
    <citation type="submission" date="2021-01" db="EMBL/GenBank/DDBJ databases">
        <authorList>
            <person name="Sun Q."/>
        </authorList>
    </citation>
    <scope>NUCLEOTIDE SEQUENCE</scope>
    <source>
        <strain evidence="1">YIM B02566</strain>
    </source>
</reference>
<organism evidence="1 2">
    <name type="scientific">Taklimakanibacter albus</name>
    <dbReference type="NCBI Taxonomy" id="2800327"/>
    <lineage>
        <taxon>Bacteria</taxon>
        <taxon>Pseudomonadati</taxon>
        <taxon>Pseudomonadota</taxon>
        <taxon>Alphaproteobacteria</taxon>
        <taxon>Hyphomicrobiales</taxon>
        <taxon>Aestuariivirgaceae</taxon>
        <taxon>Taklimakanibacter</taxon>
    </lineage>
</organism>
<evidence type="ECO:0000313" key="2">
    <source>
        <dbReference type="Proteomes" id="UP000616151"/>
    </source>
</evidence>
<keyword evidence="2" id="KW-1185">Reference proteome</keyword>
<proteinExistence type="predicted"/>
<comment type="caution">
    <text evidence="1">The sequence shown here is derived from an EMBL/GenBank/DDBJ whole genome shotgun (WGS) entry which is preliminary data.</text>
</comment>
<gene>
    <name evidence="1" type="ORF">JHL16_15195</name>
</gene>
<evidence type="ECO:0000313" key="1">
    <source>
        <dbReference type="EMBL" id="MBK1867703.1"/>
    </source>
</evidence>
<sequence length="303" mass="31081">MSSSSLRLEPVLLLFAAGSCIGLIFPLGRLAGEAGVPPLLYAAASAFGASLVLFLAAWFSGTPAAARRGVVKYALVAGQLTFAIPFGMLVAVIPHLGSGIPAILQSLAPIITLAIVAALGLERPSLLRLVGLASGLAGALLILISRNAGSFGETAPAIWYFAALVTPLALAAGNVFRTVAWPKAEKPLPLAAVTLAAAALGLAAFLLIAWLFGQKTDVVAGLGAGWHLIVLQSLASGIGYALFFRLQQIGGPVYLSQISYVHTGVGVAFAVLFFAEPLSAVVWVAVALILAGVALVNREQQPR</sequence>